<dbReference type="GeneID" id="61385187"/>
<comment type="caution">
    <text evidence="1">The sequence shown here is derived from an EMBL/GenBank/DDBJ whole genome shotgun (WGS) entry which is preliminary data.</text>
</comment>
<organism evidence="1 2">
    <name type="scientific">Pluralibacter gergoviae</name>
    <name type="common">Enterobacter gergoviae</name>
    <dbReference type="NCBI Taxonomy" id="61647"/>
    <lineage>
        <taxon>Bacteria</taxon>
        <taxon>Pseudomonadati</taxon>
        <taxon>Pseudomonadota</taxon>
        <taxon>Gammaproteobacteria</taxon>
        <taxon>Enterobacterales</taxon>
        <taxon>Enterobacteriaceae</taxon>
        <taxon>Pluralibacter</taxon>
    </lineage>
</organism>
<dbReference type="AlphaFoldDB" id="A0AAW8HQP9"/>
<protein>
    <recommendedName>
        <fullName evidence="3">DNA-binding protein</fullName>
    </recommendedName>
</protein>
<accession>A0AAW8HQP9</accession>
<evidence type="ECO:0000313" key="2">
    <source>
        <dbReference type="Proteomes" id="UP001236270"/>
    </source>
</evidence>
<dbReference type="Proteomes" id="UP001236270">
    <property type="component" value="Unassembled WGS sequence"/>
</dbReference>
<evidence type="ECO:0008006" key="3">
    <source>
        <dbReference type="Google" id="ProtNLM"/>
    </source>
</evidence>
<sequence length="117" mass="13939">MLRFTEKQLAILSEKETVNYIDNICSIIRKNAPSLSDNEQLPIILKDADEFVTFHEFKDKGVRNDFLILSAFEPYFYKTEEMQSWLLHGKESVEREYIKYRQISDNVFNRLTRGTHE</sequence>
<reference evidence="1" key="1">
    <citation type="submission" date="2023-08" db="EMBL/GenBank/DDBJ databases">
        <title>WGS of pathogenic bacterial species, Los Angeles County Public Health Laboratories.</title>
        <authorList>
            <person name="Garrigues J.M."/>
            <person name="Green N.M."/>
        </authorList>
    </citation>
    <scope>NUCLEOTIDE SEQUENCE</scope>
    <source>
        <strain evidence="1">LACPHL-BACT-2023-00068</strain>
    </source>
</reference>
<dbReference type="EMBL" id="JAVDNV010000013">
    <property type="protein sequence ID" value="MDQ2310838.1"/>
    <property type="molecule type" value="Genomic_DNA"/>
</dbReference>
<name>A0AAW8HQP9_PLUGE</name>
<evidence type="ECO:0000313" key="1">
    <source>
        <dbReference type="EMBL" id="MDQ2310838.1"/>
    </source>
</evidence>
<gene>
    <name evidence="1" type="ORF">RBJ30_17270</name>
</gene>
<proteinExistence type="predicted"/>
<dbReference type="RefSeq" id="WP_048255354.1">
    <property type="nucleotide sequence ID" value="NZ_CBCSIS010000006.1"/>
</dbReference>